<proteinExistence type="inferred from homology"/>
<dbReference type="GO" id="GO:0070183">
    <property type="term" value="P:mitochondrial tryptophanyl-tRNA aminoacylation"/>
    <property type="evidence" value="ECO:0007669"/>
    <property type="project" value="EnsemblFungi"/>
</dbReference>
<dbReference type="GO" id="GO:0005759">
    <property type="term" value="C:mitochondrial matrix"/>
    <property type="evidence" value="ECO:0007669"/>
    <property type="project" value="UniProtKB-SubCell"/>
</dbReference>
<evidence type="ECO:0000313" key="14">
    <source>
        <dbReference type="EnsemblFungi" id="EJT81411"/>
    </source>
</evidence>
<dbReference type="RefSeq" id="XP_009217420.1">
    <property type="nucleotide sequence ID" value="XM_009219156.1"/>
</dbReference>
<evidence type="ECO:0000256" key="7">
    <source>
        <dbReference type="ARBA" id="ARBA00022917"/>
    </source>
</evidence>
<evidence type="ECO:0000313" key="15">
    <source>
        <dbReference type="Proteomes" id="UP000006039"/>
    </source>
</evidence>
<keyword evidence="15" id="KW-1185">Reference proteome</keyword>
<reference evidence="13" key="2">
    <citation type="submission" date="2010-07" db="EMBL/GenBank/DDBJ databases">
        <authorList>
            <consortium name="The Broad Institute Genome Sequencing Platform"/>
            <consortium name="Broad Institute Genome Sequencing Center for Infectious Disease"/>
            <person name="Ma L.-J."/>
            <person name="Dead R."/>
            <person name="Young S."/>
            <person name="Zeng Q."/>
            <person name="Koehrsen M."/>
            <person name="Alvarado L."/>
            <person name="Berlin A."/>
            <person name="Chapman S.B."/>
            <person name="Chen Z."/>
            <person name="Freedman E."/>
            <person name="Gellesch M."/>
            <person name="Goldberg J."/>
            <person name="Griggs A."/>
            <person name="Gujja S."/>
            <person name="Heilman E.R."/>
            <person name="Heiman D."/>
            <person name="Hepburn T."/>
            <person name="Howarth C."/>
            <person name="Jen D."/>
            <person name="Larson L."/>
            <person name="Mehta T."/>
            <person name="Neiman D."/>
            <person name="Pearson M."/>
            <person name="Roberts A."/>
            <person name="Saif S."/>
            <person name="Shea T."/>
            <person name="Shenoy N."/>
            <person name="Sisk P."/>
            <person name="Stolte C."/>
            <person name="Sykes S."/>
            <person name="Walk T."/>
            <person name="White J."/>
            <person name="Yandava C."/>
            <person name="Haas B."/>
            <person name="Nusbaum C."/>
            <person name="Birren B."/>
        </authorList>
    </citation>
    <scope>NUCLEOTIDE SEQUENCE</scope>
    <source>
        <strain evidence="13">R3-111a-1</strain>
    </source>
</reference>
<dbReference type="eggNOG" id="KOG2713">
    <property type="taxonomic scope" value="Eukaryota"/>
</dbReference>
<evidence type="ECO:0000256" key="2">
    <source>
        <dbReference type="ARBA" id="ARBA00005594"/>
    </source>
</evidence>
<organism evidence="13">
    <name type="scientific">Gaeumannomyces tritici (strain R3-111a-1)</name>
    <name type="common">Wheat and barley take-all root rot fungus</name>
    <name type="synonym">Gaeumannomyces graminis var. tritici</name>
    <dbReference type="NCBI Taxonomy" id="644352"/>
    <lineage>
        <taxon>Eukaryota</taxon>
        <taxon>Fungi</taxon>
        <taxon>Dikarya</taxon>
        <taxon>Ascomycota</taxon>
        <taxon>Pezizomycotina</taxon>
        <taxon>Sordariomycetes</taxon>
        <taxon>Sordariomycetidae</taxon>
        <taxon>Magnaporthales</taxon>
        <taxon>Magnaporthaceae</taxon>
        <taxon>Gaeumannomyces</taxon>
    </lineage>
</organism>
<evidence type="ECO:0000256" key="6">
    <source>
        <dbReference type="ARBA" id="ARBA00022840"/>
    </source>
</evidence>
<protein>
    <recommendedName>
        <fullName evidence="10">Tryptophan--tRNA ligase, mitochondrial</fullName>
        <ecNumber evidence="3">6.1.1.2</ecNumber>
    </recommendedName>
    <alternativeName>
        <fullName evidence="9">Tryptophanyl-tRNA synthetase</fullName>
    </alternativeName>
</protein>
<keyword evidence="8 11" id="KW-0030">Aminoacyl-tRNA synthetase</keyword>
<dbReference type="EnsemblFungi" id="EJT81411">
    <property type="protein sequence ID" value="EJT81411"/>
    <property type="gene ID" value="GGTG_01391"/>
</dbReference>
<feature type="compositionally biased region" description="Basic residues" evidence="12">
    <location>
        <begin position="1"/>
        <end position="11"/>
    </location>
</feature>
<reference evidence="13" key="3">
    <citation type="submission" date="2010-09" db="EMBL/GenBank/DDBJ databases">
        <title>Annotation of Gaeumannomyces graminis var. tritici R3-111a-1.</title>
        <authorList>
            <consortium name="The Broad Institute Genome Sequencing Platform"/>
            <person name="Ma L.-J."/>
            <person name="Dead R."/>
            <person name="Young S.K."/>
            <person name="Zeng Q."/>
            <person name="Gargeya S."/>
            <person name="Fitzgerald M."/>
            <person name="Haas B."/>
            <person name="Abouelleil A."/>
            <person name="Alvarado L."/>
            <person name="Arachchi H.M."/>
            <person name="Berlin A."/>
            <person name="Brown A."/>
            <person name="Chapman S.B."/>
            <person name="Chen Z."/>
            <person name="Dunbar C."/>
            <person name="Freedman E."/>
            <person name="Gearin G."/>
            <person name="Gellesch M."/>
            <person name="Goldberg J."/>
            <person name="Griggs A."/>
            <person name="Gujja S."/>
            <person name="Heiman D."/>
            <person name="Howarth C."/>
            <person name="Larson L."/>
            <person name="Lui A."/>
            <person name="MacDonald P.J.P."/>
            <person name="Mehta T."/>
            <person name="Montmayeur A."/>
            <person name="Murphy C."/>
            <person name="Neiman D."/>
            <person name="Pearson M."/>
            <person name="Priest M."/>
            <person name="Roberts A."/>
            <person name="Saif S."/>
            <person name="Shea T."/>
            <person name="Shenoy N."/>
            <person name="Sisk P."/>
            <person name="Stolte C."/>
            <person name="Sykes S."/>
            <person name="Yandava C."/>
            <person name="Wortman J."/>
            <person name="Nusbaum C."/>
            <person name="Birren B."/>
        </authorList>
    </citation>
    <scope>NUCLEOTIDE SEQUENCE</scope>
    <source>
        <strain evidence="13">R3-111a-1</strain>
    </source>
</reference>
<dbReference type="PANTHER" id="PTHR43766">
    <property type="entry name" value="TRYPTOPHAN--TRNA LIGASE, MITOCHONDRIAL"/>
    <property type="match status" value="1"/>
</dbReference>
<evidence type="ECO:0000256" key="10">
    <source>
        <dbReference type="ARBA" id="ARBA00069760"/>
    </source>
</evidence>
<dbReference type="InterPro" id="IPR014729">
    <property type="entry name" value="Rossmann-like_a/b/a_fold"/>
</dbReference>
<evidence type="ECO:0000256" key="12">
    <source>
        <dbReference type="SAM" id="MobiDB-lite"/>
    </source>
</evidence>
<dbReference type="Pfam" id="PF00579">
    <property type="entry name" value="tRNA-synt_1b"/>
    <property type="match status" value="1"/>
</dbReference>
<comment type="similarity">
    <text evidence="2 11">Belongs to the class-I aminoacyl-tRNA synthetase family.</text>
</comment>
<keyword evidence="7 11" id="KW-0648">Protein biosynthesis</keyword>
<dbReference type="PRINTS" id="PR01039">
    <property type="entry name" value="TRNASYNTHTRP"/>
</dbReference>
<dbReference type="OrthoDB" id="15808at2759"/>
<reference evidence="15" key="1">
    <citation type="submission" date="2010-07" db="EMBL/GenBank/DDBJ databases">
        <title>The genome sequence of Gaeumannomyces graminis var. tritici strain R3-111a-1.</title>
        <authorList>
            <consortium name="The Broad Institute Genome Sequencing Platform"/>
            <person name="Ma L.-J."/>
            <person name="Dead R."/>
            <person name="Young S."/>
            <person name="Zeng Q."/>
            <person name="Koehrsen M."/>
            <person name="Alvarado L."/>
            <person name="Berlin A."/>
            <person name="Chapman S.B."/>
            <person name="Chen Z."/>
            <person name="Freedman E."/>
            <person name="Gellesch M."/>
            <person name="Goldberg J."/>
            <person name="Griggs A."/>
            <person name="Gujja S."/>
            <person name="Heilman E.R."/>
            <person name="Heiman D."/>
            <person name="Hepburn T."/>
            <person name="Howarth C."/>
            <person name="Jen D."/>
            <person name="Larson L."/>
            <person name="Mehta T."/>
            <person name="Neiman D."/>
            <person name="Pearson M."/>
            <person name="Roberts A."/>
            <person name="Saif S."/>
            <person name="Shea T."/>
            <person name="Shenoy N."/>
            <person name="Sisk P."/>
            <person name="Stolte C."/>
            <person name="Sykes S."/>
            <person name="Walk T."/>
            <person name="White J."/>
            <person name="Yandava C."/>
            <person name="Haas B."/>
            <person name="Nusbaum C."/>
            <person name="Birren B."/>
        </authorList>
    </citation>
    <scope>NUCLEOTIDE SEQUENCE [LARGE SCALE GENOMIC DNA]</scope>
    <source>
        <strain evidence="15">R3-111a-1</strain>
    </source>
</reference>
<evidence type="ECO:0000256" key="3">
    <source>
        <dbReference type="ARBA" id="ARBA00013161"/>
    </source>
</evidence>
<dbReference type="Proteomes" id="UP000006039">
    <property type="component" value="Unassembled WGS sequence"/>
</dbReference>
<dbReference type="VEuPathDB" id="FungiDB:GGTG_01391"/>
<dbReference type="GO" id="GO:0005524">
    <property type="term" value="F:ATP binding"/>
    <property type="evidence" value="ECO:0007669"/>
    <property type="project" value="UniProtKB-KW"/>
</dbReference>
<feature type="region of interest" description="Disordered" evidence="12">
    <location>
        <begin position="1"/>
        <end position="40"/>
    </location>
</feature>
<dbReference type="FunFam" id="3.40.50.620:FF:000082">
    <property type="entry name" value="MSW1p Mitochondrial tryptophanyl-tRNA synthetase"/>
    <property type="match status" value="1"/>
</dbReference>
<evidence type="ECO:0000256" key="11">
    <source>
        <dbReference type="RuleBase" id="RU363036"/>
    </source>
</evidence>
<dbReference type="CDD" id="cd00806">
    <property type="entry name" value="TrpRS_core"/>
    <property type="match status" value="1"/>
</dbReference>
<dbReference type="InterPro" id="IPR001412">
    <property type="entry name" value="aa-tRNA-synth_I_CS"/>
</dbReference>
<sequence length="397" mass="42603">MFKAARLRPPLRWRPPPPLCRALSSSSSTTTPTTPTPAAAPDGAVVLSGIQPTGVPHLGNYLGALRQWRRLQDGAPAGAALLYSVVDLHAITAAAAAPQGPPGAALLRQWRRGAVAALLAVGLDPARCVVFFQSAVPAHAELMWILSCTASVGSLSRMTQWKSKLSMDESKSFMDDKVKKKLKLGLFSYPVLQAADVLVHSRATHVPVGEDQKQHLEFARECATNFNAAYGQLLVPPETIISPSARVMSLRDPQQKMSKSSPNANSRILLTDTADEIRRKIAAAVTDPLEGGVRYDREARPGVANLLSLLSAFDPEGRTAAQLAEPGAFGGRPRGELKGAVADAVVRGLDGIRDRYLELLSRDGGRYLDEVALQGAIKARENAERTMREVREAMGLS</sequence>
<evidence type="ECO:0000256" key="5">
    <source>
        <dbReference type="ARBA" id="ARBA00022741"/>
    </source>
</evidence>
<name>J3NJF9_GAET3</name>
<dbReference type="InterPro" id="IPR002305">
    <property type="entry name" value="aa-tRNA-synth_Ic"/>
</dbReference>
<feature type="compositionally biased region" description="Low complexity" evidence="12">
    <location>
        <begin position="20"/>
        <end position="40"/>
    </location>
</feature>
<dbReference type="STRING" id="644352.J3NJF9"/>
<dbReference type="NCBIfam" id="TIGR00233">
    <property type="entry name" value="trpS"/>
    <property type="match status" value="1"/>
</dbReference>
<evidence type="ECO:0000256" key="8">
    <source>
        <dbReference type="ARBA" id="ARBA00023146"/>
    </source>
</evidence>
<keyword evidence="6 11" id="KW-0067">ATP-binding</keyword>
<dbReference type="SUPFAM" id="SSF52374">
    <property type="entry name" value="Nucleotidylyl transferase"/>
    <property type="match status" value="1"/>
</dbReference>
<evidence type="ECO:0000313" key="13">
    <source>
        <dbReference type="EMBL" id="EJT81411.1"/>
    </source>
</evidence>
<evidence type="ECO:0000256" key="1">
    <source>
        <dbReference type="ARBA" id="ARBA00004305"/>
    </source>
</evidence>
<dbReference type="PANTHER" id="PTHR43766:SF1">
    <property type="entry name" value="TRYPTOPHAN--TRNA LIGASE, MITOCHONDRIAL"/>
    <property type="match status" value="1"/>
</dbReference>
<gene>
    <name evidence="14" type="primary">20341849</name>
    <name evidence="13" type="ORF">GGTG_01391</name>
</gene>
<comment type="subcellular location">
    <subcellularLocation>
        <location evidence="1">Mitochondrion matrix</location>
    </subcellularLocation>
</comment>
<keyword evidence="5 11" id="KW-0547">Nucleotide-binding</keyword>
<reference evidence="14" key="5">
    <citation type="submission" date="2018-04" db="UniProtKB">
        <authorList>
            <consortium name="EnsemblFungi"/>
        </authorList>
    </citation>
    <scope>IDENTIFICATION</scope>
    <source>
        <strain evidence="14">R3-111a-1</strain>
    </source>
</reference>
<dbReference type="InterPro" id="IPR002306">
    <property type="entry name" value="Trp-tRNA-ligase"/>
</dbReference>
<accession>J3NJF9</accession>
<dbReference type="AlphaFoldDB" id="J3NJF9"/>
<dbReference type="InterPro" id="IPR050203">
    <property type="entry name" value="Trp-tRNA_synthetase"/>
</dbReference>
<dbReference type="Gene3D" id="3.40.50.620">
    <property type="entry name" value="HUPs"/>
    <property type="match status" value="1"/>
</dbReference>
<dbReference type="PROSITE" id="PS00178">
    <property type="entry name" value="AA_TRNA_LIGASE_I"/>
    <property type="match status" value="1"/>
</dbReference>
<dbReference type="GO" id="GO:0004830">
    <property type="term" value="F:tryptophan-tRNA ligase activity"/>
    <property type="evidence" value="ECO:0007669"/>
    <property type="project" value="UniProtKB-EC"/>
</dbReference>
<dbReference type="HOGENOM" id="CLU_029244_1_3_1"/>
<dbReference type="EC" id="6.1.1.2" evidence="3"/>
<dbReference type="GeneID" id="20341849"/>
<dbReference type="FunCoup" id="J3NJF9">
    <property type="interactions" value="393"/>
</dbReference>
<reference evidence="14" key="4">
    <citation type="journal article" date="2015" name="G3 (Bethesda)">
        <title>Genome sequences of three phytopathogenic species of the Magnaporthaceae family of fungi.</title>
        <authorList>
            <person name="Okagaki L.H."/>
            <person name="Nunes C.C."/>
            <person name="Sailsbery J."/>
            <person name="Clay B."/>
            <person name="Brown D."/>
            <person name="John T."/>
            <person name="Oh Y."/>
            <person name="Young N."/>
            <person name="Fitzgerald M."/>
            <person name="Haas B.J."/>
            <person name="Zeng Q."/>
            <person name="Young S."/>
            <person name="Adiconis X."/>
            <person name="Fan L."/>
            <person name="Levin J.Z."/>
            <person name="Mitchell T.K."/>
            <person name="Okubara P.A."/>
            <person name="Farman M.L."/>
            <person name="Kohn L.M."/>
            <person name="Birren B."/>
            <person name="Ma L.-J."/>
            <person name="Dean R.A."/>
        </authorList>
    </citation>
    <scope>NUCLEOTIDE SEQUENCE</scope>
    <source>
        <strain evidence="14">R3-111a-1</strain>
    </source>
</reference>
<evidence type="ECO:0000256" key="9">
    <source>
        <dbReference type="ARBA" id="ARBA00030268"/>
    </source>
</evidence>
<evidence type="ECO:0000256" key="4">
    <source>
        <dbReference type="ARBA" id="ARBA00022598"/>
    </source>
</evidence>
<dbReference type="FunFam" id="1.10.240.10:FF:000002">
    <property type="entry name" value="Tryptophan--tRNA ligase"/>
    <property type="match status" value="1"/>
</dbReference>
<dbReference type="EMBL" id="GL385395">
    <property type="protein sequence ID" value="EJT81411.1"/>
    <property type="molecule type" value="Genomic_DNA"/>
</dbReference>
<dbReference type="Gene3D" id="1.10.240.10">
    <property type="entry name" value="Tyrosyl-Transfer RNA Synthetase"/>
    <property type="match status" value="1"/>
</dbReference>
<keyword evidence="4 11" id="KW-0436">Ligase</keyword>